<protein>
    <submittedName>
        <fullName evidence="2">Uncharacterized protein isoform X1</fullName>
    </submittedName>
</protein>
<dbReference type="PANTHER" id="PTHR46695:SF4">
    <property type="entry name" value="ZINC FINGER CCCH DOMAIN-CONTAINING PROTEIN 44"/>
    <property type="match status" value="1"/>
</dbReference>
<dbReference type="Proteomes" id="UP000818029">
    <property type="component" value="Chromosome D01"/>
</dbReference>
<sequence length="244" mass="27692">MPPTPPPPQVLKSKSFTSKFRFPSLQMPPAMPLLKLPCLCSSPPSLAPLPPLFLLIRRPRVVASMRAMLTATPVLPPATSSPSALTAALVPRDVQVDFDDKTRWEYLFKVYWVLLKEKLALTLDELTNSTNPWKELREASANIEPKHQNDVADLINSYKSLYPKWVFDLRVVNFYGRKGILPSQQRKRQTLSLWLKASVQDLASRAASRAMAEAAKSISLQIQHINLRFPVEPYLVTVRYRLIF</sequence>
<proteinExistence type="predicted"/>
<name>A0ABM2ZJV7_GOSHI</name>
<reference evidence="1" key="1">
    <citation type="journal article" date="2020" name="Nat. Genet.">
        <title>Genomic diversifications of five Gossypium allopolyploid species and their impact on cotton improvement.</title>
        <authorList>
            <person name="Chen Z.J."/>
            <person name="Sreedasyam A."/>
            <person name="Ando A."/>
            <person name="Song Q."/>
            <person name="De Santiago L.M."/>
            <person name="Hulse-Kemp A.M."/>
            <person name="Ding M."/>
            <person name="Ye W."/>
            <person name="Kirkbride R.C."/>
            <person name="Jenkins J."/>
            <person name="Plott C."/>
            <person name="Lovell J."/>
            <person name="Lin Y.M."/>
            <person name="Vaughn R."/>
            <person name="Liu B."/>
            <person name="Simpson S."/>
            <person name="Scheffler B.E."/>
            <person name="Wen L."/>
            <person name="Saski C.A."/>
            <person name="Grover C.E."/>
            <person name="Hu G."/>
            <person name="Conover J.L."/>
            <person name="Carlson J.W."/>
            <person name="Shu S."/>
            <person name="Boston L.B."/>
            <person name="Williams M."/>
            <person name="Peterson D.G."/>
            <person name="McGee K."/>
            <person name="Jones D.C."/>
            <person name="Wendel J.F."/>
            <person name="Stelly D.M."/>
            <person name="Grimwood J."/>
            <person name="Schmutz J."/>
        </authorList>
    </citation>
    <scope>NUCLEOTIDE SEQUENCE [LARGE SCALE GENOMIC DNA]</scope>
    <source>
        <strain evidence="1">cv. TM-1</strain>
    </source>
</reference>
<accession>A0ABM2ZJV7</accession>
<keyword evidence="1" id="KW-1185">Reference proteome</keyword>
<dbReference type="GeneID" id="107933424"/>
<organism evidence="1 2">
    <name type="scientific">Gossypium hirsutum</name>
    <name type="common">Upland cotton</name>
    <name type="synonym">Gossypium mexicanum</name>
    <dbReference type="NCBI Taxonomy" id="3635"/>
    <lineage>
        <taxon>Eukaryota</taxon>
        <taxon>Viridiplantae</taxon>
        <taxon>Streptophyta</taxon>
        <taxon>Embryophyta</taxon>
        <taxon>Tracheophyta</taxon>
        <taxon>Spermatophyta</taxon>
        <taxon>Magnoliopsida</taxon>
        <taxon>eudicotyledons</taxon>
        <taxon>Gunneridae</taxon>
        <taxon>Pentapetalae</taxon>
        <taxon>rosids</taxon>
        <taxon>malvids</taxon>
        <taxon>Malvales</taxon>
        <taxon>Malvaceae</taxon>
        <taxon>Malvoideae</taxon>
        <taxon>Gossypium</taxon>
    </lineage>
</organism>
<dbReference type="RefSeq" id="XP_040942937.1">
    <property type="nucleotide sequence ID" value="XM_041087003.1"/>
</dbReference>
<evidence type="ECO:0000313" key="2">
    <source>
        <dbReference type="RefSeq" id="XP_040942937.1"/>
    </source>
</evidence>
<reference evidence="2" key="2">
    <citation type="submission" date="2025-08" db="UniProtKB">
        <authorList>
            <consortium name="RefSeq"/>
        </authorList>
    </citation>
    <scope>IDENTIFICATION</scope>
</reference>
<dbReference type="PANTHER" id="PTHR46695">
    <property type="entry name" value="ZINC FINGER CCCH DOMAIN-CONTAINING PROTEIN 44-RELATED"/>
    <property type="match status" value="1"/>
</dbReference>
<evidence type="ECO:0000313" key="1">
    <source>
        <dbReference type="Proteomes" id="UP000818029"/>
    </source>
</evidence>
<gene>
    <name evidence="2" type="primary">LOC107933424</name>
</gene>